<feature type="signal peptide" evidence="1">
    <location>
        <begin position="1"/>
        <end position="20"/>
    </location>
</feature>
<keyword evidence="1" id="KW-0732">Signal</keyword>
<dbReference type="Proteomes" id="UP000443353">
    <property type="component" value="Unassembled WGS sequence"/>
</dbReference>
<reference evidence="2 3" key="1">
    <citation type="submission" date="2019-12" db="EMBL/GenBank/DDBJ databases">
        <authorList>
            <person name="Li C."/>
            <person name="Zhao J."/>
        </authorList>
    </citation>
    <scope>NUCLEOTIDE SEQUENCE [LARGE SCALE GENOMIC DNA]</scope>
    <source>
        <strain evidence="2 3">NEAU-DD11</strain>
    </source>
</reference>
<evidence type="ECO:0000256" key="1">
    <source>
        <dbReference type="SAM" id="SignalP"/>
    </source>
</evidence>
<dbReference type="RefSeq" id="WP_056133672.1">
    <property type="nucleotide sequence ID" value="NZ_WSES01000001.1"/>
</dbReference>
<gene>
    <name evidence="2" type="ORF">GPY61_03840</name>
</gene>
<accession>A0A7X3FX67</accession>
<organism evidence="2 3">
    <name type="scientific">Massilia cellulosiltytica</name>
    <dbReference type="NCBI Taxonomy" id="2683234"/>
    <lineage>
        <taxon>Bacteria</taxon>
        <taxon>Pseudomonadati</taxon>
        <taxon>Pseudomonadota</taxon>
        <taxon>Betaproteobacteria</taxon>
        <taxon>Burkholderiales</taxon>
        <taxon>Oxalobacteraceae</taxon>
        <taxon>Telluria group</taxon>
        <taxon>Massilia</taxon>
    </lineage>
</organism>
<sequence>MRRLILILLLVVYPFQVALAVADKCCAMTPAGVSHHSVVAPGVDGPVFVADDDGASLADPHCAACTFGHTACLPASFVVIPAERRHASSIAFFPPYLKAPPASRPERPQWPAAA</sequence>
<comment type="caution">
    <text evidence="2">The sequence shown here is derived from an EMBL/GenBank/DDBJ whole genome shotgun (WGS) entry which is preliminary data.</text>
</comment>
<dbReference type="AlphaFoldDB" id="A0A7X3FX67"/>
<dbReference type="EMBL" id="WSES01000001">
    <property type="protein sequence ID" value="MVW59054.1"/>
    <property type="molecule type" value="Genomic_DNA"/>
</dbReference>
<evidence type="ECO:0000313" key="2">
    <source>
        <dbReference type="EMBL" id="MVW59054.1"/>
    </source>
</evidence>
<evidence type="ECO:0008006" key="4">
    <source>
        <dbReference type="Google" id="ProtNLM"/>
    </source>
</evidence>
<proteinExistence type="predicted"/>
<feature type="chain" id="PRO_5030963985" description="DUF2946 domain-containing protein" evidence="1">
    <location>
        <begin position="21"/>
        <end position="114"/>
    </location>
</feature>
<name>A0A7X3FX67_9BURK</name>
<evidence type="ECO:0000313" key="3">
    <source>
        <dbReference type="Proteomes" id="UP000443353"/>
    </source>
</evidence>
<protein>
    <recommendedName>
        <fullName evidence="4">DUF2946 domain-containing protein</fullName>
    </recommendedName>
</protein>
<keyword evidence="3" id="KW-1185">Reference proteome</keyword>